<name>A0A1H8ZP47_9BACT</name>
<protein>
    <submittedName>
        <fullName evidence="2">Transposase IS200 like</fullName>
    </submittedName>
</protein>
<dbReference type="InterPro" id="IPR002686">
    <property type="entry name" value="Transposase_17"/>
</dbReference>
<evidence type="ECO:0000313" key="3">
    <source>
        <dbReference type="Proteomes" id="UP000199021"/>
    </source>
</evidence>
<gene>
    <name evidence="2" type="ORF">SAMN05444359_101398</name>
</gene>
<dbReference type="PANTHER" id="PTHR36966">
    <property type="entry name" value="REP-ASSOCIATED TYROSINE TRANSPOSASE"/>
    <property type="match status" value="1"/>
</dbReference>
<dbReference type="GO" id="GO:0006313">
    <property type="term" value="P:DNA transposition"/>
    <property type="evidence" value="ECO:0007669"/>
    <property type="project" value="InterPro"/>
</dbReference>
<sequence>MGNHVHALVRAPEGKETIDLGKLMNRHKSHTARLCNRILGTTGTQFWEKFYFDRTVRQGKFDRAMWYVLNNPVKSGQVKDWRDWPGTYLNPDFDALYRNPG</sequence>
<organism evidence="2 3">
    <name type="scientific">Neolewinella agarilytica</name>
    <dbReference type="NCBI Taxonomy" id="478744"/>
    <lineage>
        <taxon>Bacteria</taxon>
        <taxon>Pseudomonadati</taxon>
        <taxon>Bacteroidota</taxon>
        <taxon>Saprospiria</taxon>
        <taxon>Saprospirales</taxon>
        <taxon>Lewinellaceae</taxon>
        <taxon>Neolewinella</taxon>
    </lineage>
</organism>
<proteinExistence type="predicted"/>
<dbReference type="Gene3D" id="3.30.70.1290">
    <property type="entry name" value="Transposase IS200-like"/>
    <property type="match status" value="1"/>
</dbReference>
<dbReference type="GO" id="GO:0004803">
    <property type="term" value="F:transposase activity"/>
    <property type="evidence" value="ECO:0007669"/>
    <property type="project" value="InterPro"/>
</dbReference>
<accession>A0A1H8ZP47</accession>
<dbReference type="Proteomes" id="UP000199021">
    <property type="component" value="Unassembled WGS sequence"/>
</dbReference>
<dbReference type="Pfam" id="PF01797">
    <property type="entry name" value="Y1_Tnp"/>
    <property type="match status" value="1"/>
</dbReference>
<keyword evidence="3" id="KW-1185">Reference proteome</keyword>
<dbReference type="EMBL" id="FOFB01000001">
    <property type="protein sequence ID" value="SEP66296.1"/>
    <property type="molecule type" value="Genomic_DNA"/>
</dbReference>
<dbReference type="InterPro" id="IPR052715">
    <property type="entry name" value="RAYT_transposase"/>
</dbReference>
<reference evidence="3" key="1">
    <citation type="submission" date="2016-10" db="EMBL/GenBank/DDBJ databases">
        <authorList>
            <person name="Varghese N."/>
            <person name="Submissions S."/>
        </authorList>
    </citation>
    <scope>NUCLEOTIDE SEQUENCE [LARGE SCALE GENOMIC DNA]</scope>
    <source>
        <strain evidence="3">DSM 24740</strain>
    </source>
</reference>
<dbReference type="InParanoid" id="A0A1H8ZP47"/>
<dbReference type="SUPFAM" id="SSF143422">
    <property type="entry name" value="Transposase IS200-like"/>
    <property type="match status" value="1"/>
</dbReference>
<dbReference type="PANTHER" id="PTHR36966:SF1">
    <property type="entry name" value="REP-ASSOCIATED TYROSINE TRANSPOSASE"/>
    <property type="match status" value="1"/>
</dbReference>
<evidence type="ECO:0000259" key="1">
    <source>
        <dbReference type="Pfam" id="PF01797"/>
    </source>
</evidence>
<dbReference type="InterPro" id="IPR036515">
    <property type="entry name" value="Transposase_17_sf"/>
</dbReference>
<dbReference type="AlphaFoldDB" id="A0A1H8ZP47"/>
<evidence type="ECO:0000313" key="2">
    <source>
        <dbReference type="EMBL" id="SEP66296.1"/>
    </source>
</evidence>
<dbReference type="GO" id="GO:0043565">
    <property type="term" value="F:sequence-specific DNA binding"/>
    <property type="evidence" value="ECO:0007669"/>
    <property type="project" value="TreeGrafter"/>
</dbReference>
<feature type="domain" description="Transposase IS200-like" evidence="1">
    <location>
        <begin position="1"/>
        <end position="70"/>
    </location>
</feature>